<accession>A0AA47N8R8</accession>
<dbReference type="AlphaFoldDB" id="A0AA47N8R8"/>
<sequence length="194" mass="22118">MIQTTCWLCSKSCLASLKGFRNLFRKKPSTWHRRCTWTAHLAVHDTLVSQQTSEKEIEEDEDFVVEVLCGSSSDLLNDSEHLKRRFYPRIDRMTNELENRFSSVGSEVMTDIQVCHPASETFLCMQFLEKLASHYNIQLVPEEVLVAASFLSRKGSESHPRHSECVQAPLSHDVPIIESDLTGGPYHPGQQLQL</sequence>
<gene>
    <name evidence="1" type="ORF">N1851_004139</name>
</gene>
<evidence type="ECO:0000313" key="2">
    <source>
        <dbReference type="Proteomes" id="UP001174136"/>
    </source>
</evidence>
<dbReference type="Proteomes" id="UP001174136">
    <property type="component" value="Unassembled WGS sequence"/>
</dbReference>
<comment type="caution">
    <text evidence="1">The sequence shown here is derived from an EMBL/GenBank/DDBJ whole genome shotgun (WGS) entry which is preliminary data.</text>
</comment>
<reference evidence="1" key="1">
    <citation type="journal article" date="2023" name="Front. Mar. Sci.">
        <title>A new Merluccius polli reference genome to investigate the effects of global change in West African waters.</title>
        <authorList>
            <person name="Mateo J.L."/>
            <person name="Blanco-Fernandez C."/>
            <person name="Garcia-Vazquez E."/>
            <person name="Machado-Schiaffino G."/>
        </authorList>
    </citation>
    <scope>NUCLEOTIDE SEQUENCE</scope>
    <source>
        <strain evidence="1">C29</strain>
        <tissue evidence="1">Fin</tissue>
    </source>
</reference>
<name>A0AA47N8R8_MERPO</name>
<protein>
    <submittedName>
        <fullName evidence="1">Uncharacterized protein</fullName>
    </submittedName>
</protein>
<proteinExistence type="predicted"/>
<evidence type="ECO:0000313" key="1">
    <source>
        <dbReference type="EMBL" id="KAK0153789.1"/>
    </source>
</evidence>
<dbReference type="EMBL" id="JAOPHQ010000626">
    <property type="protein sequence ID" value="KAK0153789.1"/>
    <property type="molecule type" value="Genomic_DNA"/>
</dbReference>
<keyword evidence="2" id="KW-1185">Reference proteome</keyword>
<organism evidence="1 2">
    <name type="scientific">Merluccius polli</name>
    <name type="common">Benguela hake</name>
    <name type="synonym">Merluccius cadenati</name>
    <dbReference type="NCBI Taxonomy" id="89951"/>
    <lineage>
        <taxon>Eukaryota</taxon>
        <taxon>Metazoa</taxon>
        <taxon>Chordata</taxon>
        <taxon>Craniata</taxon>
        <taxon>Vertebrata</taxon>
        <taxon>Euteleostomi</taxon>
        <taxon>Actinopterygii</taxon>
        <taxon>Neopterygii</taxon>
        <taxon>Teleostei</taxon>
        <taxon>Neoteleostei</taxon>
        <taxon>Acanthomorphata</taxon>
        <taxon>Zeiogadaria</taxon>
        <taxon>Gadariae</taxon>
        <taxon>Gadiformes</taxon>
        <taxon>Gadoidei</taxon>
        <taxon>Merlucciidae</taxon>
        <taxon>Merluccius</taxon>
    </lineage>
</organism>